<dbReference type="RefSeq" id="WP_176688843.1">
    <property type="nucleotide sequence ID" value="NZ_CP048810.1"/>
</dbReference>
<evidence type="ECO:0000313" key="3">
    <source>
        <dbReference type="EMBL" id="QKS83687.1"/>
    </source>
</evidence>
<evidence type="ECO:0000256" key="1">
    <source>
        <dbReference type="SAM" id="MobiDB-lite"/>
    </source>
</evidence>
<dbReference type="AlphaFoldDB" id="A0A6N1CIC6"/>
<proteinExistence type="predicted"/>
<feature type="domain" description="Autotransporter" evidence="2">
    <location>
        <begin position="379"/>
        <end position="655"/>
    </location>
</feature>
<feature type="compositionally biased region" description="Polar residues" evidence="1">
    <location>
        <begin position="31"/>
        <end position="54"/>
    </location>
</feature>
<dbReference type="SMART" id="SM00869">
    <property type="entry name" value="Autotransporter"/>
    <property type="match status" value="1"/>
</dbReference>
<protein>
    <submittedName>
        <fullName evidence="3">Autotransporter domain-containing protein</fullName>
    </submittedName>
</protein>
<dbReference type="PROSITE" id="PS51208">
    <property type="entry name" value="AUTOTRANSPORTER"/>
    <property type="match status" value="1"/>
</dbReference>
<evidence type="ECO:0000313" key="4">
    <source>
        <dbReference type="Proteomes" id="UP000509545"/>
    </source>
</evidence>
<dbReference type="Proteomes" id="UP000509545">
    <property type="component" value="Chromosome"/>
</dbReference>
<sequence>MPTQHSFLPQQLTLTIALVLGCADVSMALQSTDDATPPTSETATQKQTQPNHSKASLRPPKFTTLEGETPPTIRFNRGLVEASTRFRNLGQMGAEVHVAGEFHNEGSVGKSVFVNETGSFSGHGTVDTLNVKGLLNVDPASGAPTVKKNLELSQSATLLYGIHPESGSATIKVGGTATLGGATLKITSLPGESIGAGKHIVIEAKKVDGEFGKVVNELAFVTAKPDYATEKQVGLTLTLKDVPPKEVAPTPNGQAVLAAILGSGSTQPTQAEPSITSPTPPSPAVEPQADRSASKPTEPAKVVASTQPKPAAQVQAVKPAPKPNAAVNALLGTNMATAADAIDQLGDYNTADLGSATLSSITPISTGMLSAMDRRSPTGAHDNGQVWVQAIGNSGSIGRQLGSYALKHSTKGLMLGTDWAISPDWRLGLIGGKTHTRLDSRQFDGRLDSWLVGAYALRQDGPLALRLGAVYGSHDGSTKRHVAYNGFSDRLKGRYDANTQQVFGQLGYNLNVGHFDVEPYVQVGYQRYQRDRYTEKGGSAALQFSGQSQDNYNSNLGLRLARTLPLDQGMRLTPRLNLGWKHLYGETRGTSRQRLASAGNTYTVEGVELDRDSLLFETGLDLTVSPRHTLGVSYNGETGQDNRNGALMGQWRMMF</sequence>
<feature type="region of interest" description="Disordered" evidence="1">
    <location>
        <begin position="264"/>
        <end position="320"/>
    </location>
</feature>
<dbReference type="NCBIfam" id="TIGR01414">
    <property type="entry name" value="autotrans_barl"/>
    <property type="match status" value="1"/>
</dbReference>
<dbReference type="InterPro" id="IPR036709">
    <property type="entry name" value="Autotransporte_beta_dom_sf"/>
</dbReference>
<evidence type="ECO:0000259" key="2">
    <source>
        <dbReference type="PROSITE" id="PS51208"/>
    </source>
</evidence>
<dbReference type="Pfam" id="PF03797">
    <property type="entry name" value="Autotransporter"/>
    <property type="match status" value="1"/>
</dbReference>
<keyword evidence="4" id="KW-1185">Reference proteome</keyword>
<organism evidence="3 4">
    <name type="scientific">Pseudomonas bijieensis</name>
    <dbReference type="NCBI Taxonomy" id="2681983"/>
    <lineage>
        <taxon>Bacteria</taxon>
        <taxon>Pseudomonadati</taxon>
        <taxon>Pseudomonadota</taxon>
        <taxon>Gammaproteobacteria</taxon>
        <taxon>Pseudomonadales</taxon>
        <taxon>Pseudomonadaceae</taxon>
        <taxon>Pseudomonas</taxon>
    </lineage>
</organism>
<feature type="region of interest" description="Disordered" evidence="1">
    <location>
        <begin position="31"/>
        <end position="70"/>
    </location>
</feature>
<accession>A0A6N1CIC6</accession>
<dbReference type="InterPro" id="IPR005546">
    <property type="entry name" value="Autotransporte_beta"/>
</dbReference>
<dbReference type="Gene3D" id="2.40.128.130">
    <property type="entry name" value="Autotransporter beta-domain"/>
    <property type="match status" value="1"/>
</dbReference>
<dbReference type="EMBL" id="CP048810">
    <property type="protein sequence ID" value="QKS83687.1"/>
    <property type="molecule type" value="Genomic_DNA"/>
</dbReference>
<reference evidence="3 4" key="1">
    <citation type="submission" date="2020-02" db="EMBL/GenBank/DDBJ databases">
        <authorList>
            <person name="Liang J."/>
        </authorList>
    </citation>
    <scope>NUCLEOTIDE SEQUENCE [LARGE SCALE GENOMIC DNA]</scope>
    <source>
        <strain evidence="3 4">L22-9</strain>
    </source>
</reference>
<feature type="compositionally biased region" description="Low complexity" evidence="1">
    <location>
        <begin position="307"/>
        <end position="320"/>
    </location>
</feature>
<dbReference type="KEGG" id="pbz:GN234_17790"/>
<dbReference type="SUPFAM" id="SSF103515">
    <property type="entry name" value="Autotransporter"/>
    <property type="match status" value="1"/>
</dbReference>
<gene>
    <name evidence="3" type="ORF">GN234_17790</name>
</gene>
<name>A0A6N1CIC6_9PSED</name>
<dbReference type="GO" id="GO:0019867">
    <property type="term" value="C:outer membrane"/>
    <property type="evidence" value="ECO:0007669"/>
    <property type="project" value="InterPro"/>
</dbReference>
<dbReference type="InterPro" id="IPR006315">
    <property type="entry name" value="OM_autotransptr_brl_dom"/>
</dbReference>